<dbReference type="NCBIfam" id="TIGR00001">
    <property type="entry name" value="rpmI_bact"/>
    <property type="match status" value="1"/>
</dbReference>
<reference evidence="5" key="3">
    <citation type="submission" date="2015-06" db="UniProtKB">
        <authorList>
            <consortium name="EnsemblProtists"/>
        </authorList>
    </citation>
    <scope>IDENTIFICATION</scope>
</reference>
<dbReference type="EMBL" id="AF041468">
    <property type="status" value="NOT_ANNOTATED_CDS"/>
    <property type="molecule type" value="Genomic_DNA"/>
</dbReference>
<sequence>MPKLKTRKSARKRFYISAKGKFVRKRAFKSHILEKKTSKRKRNLKRKMIVFKGENLALKTMLPYLR</sequence>
<dbReference type="SMR" id="A0A0C3SG98"/>
<dbReference type="HAMAP" id="MF_00514">
    <property type="entry name" value="Ribosomal_bL35"/>
    <property type="match status" value="1"/>
</dbReference>
<dbReference type="GO" id="GO:0006412">
    <property type="term" value="P:translation"/>
    <property type="evidence" value="ECO:0007669"/>
    <property type="project" value="InterPro"/>
</dbReference>
<reference evidence="6" key="1">
    <citation type="journal article" date="2012" name="Nature">
        <title>Algal genomes reveal evolutionary mosaicism and the fate of nucleomorphs.</title>
        <authorList>
            <consortium name="DOE Joint Genome Institute"/>
            <person name="Curtis B.A."/>
            <person name="Tanifuji G."/>
            <person name="Burki F."/>
            <person name="Gruber A."/>
            <person name="Irimia M."/>
            <person name="Maruyama S."/>
            <person name="Arias M.C."/>
            <person name="Ball S.G."/>
            <person name="Gile G.H."/>
            <person name="Hirakawa Y."/>
            <person name="Hopkins J.F."/>
            <person name="Kuo A."/>
            <person name="Rensing S.A."/>
            <person name="Schmutz J."/>
            <person name="Symeonidi A."/>
            <person name="Elias M."/>
            <person name="Eveleigh R.J."/>
            <person name="Herman E.K."/>
            <person name="Klute M.J."/>
            <person name="Nakayama T."/>
            <person name="Obornik M."/>
            <person name="Reyes-Prieto A."/>
            <person name="Armbrust E.V."/>
            <person name="Aves S.J."/>
            <person name="Beiko R.G."/>
            <person name="Coutinho P."/>
            <person name="Dacks J.B."/>
            <person name="Durnford D.G."/>
            <person name="Fast N.M."/>
            <person name="Green B.R."/>
            <person name="Grisdale C.J."/>
            <person name="Hempel F."/>
            <person name="Henrissat B."/>
            <person name="Hoppner M.P."/>
            <person name="Ishida K."/>
            <person name="Kim E."/>
            <person name="Koreny L."/>
            <person name="Kroth P.G."/>
            <person name="Liu Y."/>
            <person name="Malik S.B."/>
            <person name="Maier U.G."/>
            <person name="McRose D."/>
            <person name="Mock T."/>
            <person name="Neilson J.A."/>
            <person name="Onodera N.T."/>
            <person name="Poole A.M."/>
            <person name="Pritham E.J."/>
            <person name="Richards T.A."/>
            <person name="Rocap G."/>
            <person name="Roy S.W."/>
            <person name="Sarai C."/>
            <person name="Schaack S."/>
            <person name="Shirato S."/>
            <person name="Slamovits C.H."/>
            <person name="Spencer D.F."/>
            <person name="Suzuki S."/>
            <person name="Worden A.Z."/>
            <person name="Zauner S."/>
            <person name="Barry K."/>
            <person name="Bell C."/>
            <person name="Bharti A.K."/>
            <person name="Crow J.A."/>
            <person name="Grimwood J."/>
            <person name="Kramer R."/>
            <person name="Lindquist E."/>
            <person name="Lucas S."/>
            <person name="Salamov A."/>
            <person name="McFadden G.I."/>
            <person name="Lane C.E."/>
            <person name="Keeling P.J."/>
            <person name="Gray M.W."/>
            <person name="Grigoriev I.V."/>
            <person name="Archibald J.M."/>
        </authorList>
    </citation>
    <scope>NUCLEOTIDE SEQUENCE</scope>
    <source>
        <strain evidence="6">CCMP2712</strain>
    </source>
</reference>
<dbReference type="PANTHER" id="PTHR33343">
    <property type="entry name" value="54S RIBOSOMAL PROTEIN BL35M"/>
    <property type="match status" value="1"/>
</dbReference>
<dbReference type="InterPro" id="IPR021137">
    <property type="entry name" value="Ribosomal_bL35-like"/>
</dbReference>
<dbReference type="EnsemblProtists" id="AAC35687">
    <property type="protein sequence ID" value="AAC35687"/>
    <property type="gene ID" value="EGPrGTG00000000057"/>
</dbReference>
<evidence type="ECO:0000256" key="1">
    <source>
        <dbReference type="ARBA" id="ARBA00006598"/>
    </source>
</evidence>
<dbReference type="Gene3D" id="4.10.410.60">
    <property type="match status" value="1"/>
</dbReference>
<evidence type="ECO:0000256" key="3">
    <source>
        <dbReference type="ARBA" id="ARBA00023274"/>
    </source>
</evidence>
<dbReference type="Proteomes" id="UP000011087">
    <property type="component" value="Unassembled WGS sequence"/>
</dbReference>
<dbReference type="PRINTS" id="PR00064">
    <property type="entry name" value="RIBOSOMALL35"/>
</dbReference>
<keyword evidence="6" id="KW-1185">Reference proteome</keyword>
<keyword evidence="3 4" id="KW-0687">Ribonucleoprotein</keyword>
<dbReference type="GO" id="GO:0015934">
    <property type="term" value="C:large ribosomal subunit"/>
    <property type="evidence" value="ECO:0007669"/>
    <property type="project" value="TreeGrafter"/>
</dbReference>
<comment type="similarity">
    <text evidence="1 4">Belongs to the bacterial ribosomal protein bL35 family.</text>
</comment>
<evidence type="ECO:0000313" key="5">
    <source>
        <dbReference type="EnsemblProtists" id="AAC35687"/>
    </source>
</evidence>
<proteinExistence type="inferred from homology"/>
<dbReference type="GO" id="GO:0003735">
    <property type="term" value="F:structural constituent of ribosome"/>
    <property type="evidence" value="ECO:0007669"/>
    <property type="project" value="InterPro"/>
</dbReference>
<organism evidence="5 6">
    <name type="scientific">Guillardia theta (strain CCMP2712)</name>
    <name type="common">Cryptophyte</name>
    <dbReference type="NCBI Taxonomy" id="905079"/>
    <lineage>
        <taxon>Eukaryota</taxon>
        <taxon>Cryptophyceae</taxon>
        <taxon>Pyrenomonadales</taxon>
        <taxon>Geminigeraceae</taxon>
        <taxon>Guillardia</taxon>
    </lineage>
</organism>
<protein>
    <recommendedName>
        <fullName evidence="4">50S ribosomal protein L35</fullName>
    </recommendedName>
</protein>
<dbReference type="InterPro" id="IPR037229">
    <property type="entry name" value="Ribosomal_bL35_sf"/>
</dbReference>
<dbReference type="OMA" id="AKHRSAY"/>
<dbReference type="SUPFAM" id="SSF143034">
    <property type="entry name" value="L35p-like"/>
    <property type="match status" value="1"/>
</dbReference>
<evidence type="ECO:0000256" key="4">
    <source>
        <dbReference type="RuleBase" id="RU000568"/>
    </source>
</evidence>
<dbReference type="AlphaFoldDB" id="A0A0C3SG98"/>
<evidence type="ECO:0000313" key="6">
    <source>
        <dbReference type="Proteomes" id="UP000011087"/>
    </source>
</evidence>
<accession>A0A0C3SG98</accession>
<dbReference type="FunFam" id="4.10.410.60:FF:000001">
    <property type="entry name" value="50S ribosomal protein L35"/>
    <property type="match status" value="1"/>
</dbReference>
<dbReference type="InterPro" id="IPR001706">
    <property type="entry name" value="Ribosomal_bL35"/>
</dbReference>
<evidence type="ECO:0000256" key="2">
    <source>
        <dbReference type="ARBA" id="ARBA00022980"/>
    </source>
</evidence>
<dbReference type="Pfam" id="PF01632">
    <property type="entry name" value="Ribosomal_L35p"/>
    <property type="match status" value="1"/>
</dbReference>
<dbReference type="PANTHER" id="PTHR33343:SF1">
    <property type="entry name" value="LARGE RIBOSOMAL SUBUNIT PROTEIN BL35M"/>
    <property type="match status" value="1"/>
</dbReference>
<name>A0A0C3SG98_GUITC</name>
<dbReference type="InterPro" id="IPR018265">
    <property type="entry name" value="Ribosomal_bL35_CS"/>
</dbReference>
<keyword evidence="2 4" id="KW-0689">Ribosomal protein</keyword>
<reference evidence="6" key="2">
    <citation type="submission" date="2012-11" db="EMBL/GenBank/DDBJ databases">
        <authorList>
            <person name="Kuo A."/>
            <person name="Curtis B.A."/>
            <person name="Tanifuji G."/>
            <person name="Burki F."/>
            <person name="Gruber A."/>
            <person name="Irimia M."/>
            <person name="Maruyama S."/>
            <person name="Arias M.C."/>
            <person name="Ball S.G."/>
            <person name="Gile G.H."/>
            <person name="Hirakawa Y."/>
            <person name="Hopkins J.F."/>
            <person name="Rensing S.A."/>
            <person name="Schmutz J."/>
            <person name="Symeonidi A."/>
            <person name="Elias M."/>
            <person name="Eveleigh R.J."/>
            <person name="Herman E.K."/>
            <person name="Klute M.J."/>
            <person name="Nakayama T."/>
            <person name="Obornik M."/>
            <person name="Reyes-Prieto A."/>
            <person name="Armbrust E.V."/>
            <person name="Aves S.J."/>
            <person name="Beiko R.G."/>
            <person name="Coutinho P."/>
            <person name="Dacks J.B."/>
            <person name="Durnford D.G."/>
            <person name="Fast N.M."/>
            <person name="Green B.R."/>
            <person name="Grisdale C."/>
            <person name="Hempe F."/>
            <person name="Henrissat B."/>
            <person name="Hoppner M.P."/>
            <person name="Ishida K.-I."/>
            <person name="Kim E."/>
            <person name="Koreny L."/>
            <person name="Kroth P.G."/>
            <person name="Liu Y."/>
            <person name="Malik S.-B."/>
            <person name="Maier U.G."/>
            <person name="McRose D."/>
            <person name="Mock T."/>
            <person name="Neilson J.A."/>
            <person name="Onodera N.T."/>
            <person name="Poole A.M."/>
            <person name="Pritham E.J."/>
            <person name="Richards T.A."/>
            <person name="Rocap G."/>
            <person name="Roy S.W."/>
            <person name="Sarai C."/>
            <person name="Schaack S."/>
            <person name="Shirato S."/>
            <person name="Slamovits C.H."/>
            <person name="Spencer D.F."/>
            <person name="Suzuki S."/>
            <person name="Worden A.Z."/>
            <person name="Zauner S."/>
            <person name="Barry K."/>
            <person name="Bell C."/>
            <person name="Bharti A.K."/>
            <person name="Crow J.A."/>
            <person name="Grimwood J."/>
            <person name="Kramer R."/>
            <person name="Lindquist E."/>
            <person name="Lucas S."/>
            <person name="Salamov A."/>
            <person name="McFadden G.I."/>
            <person name="Lane C.E."/>
            <person name="Keeling P.J."/>
            <person name="Gray M.W."/>
            <person name="Grigoriev I.V."/>
            <person name="Archibald J.M."/>
        </authorList>
    </citation>
    <scope>NUCLEOTIDE SEQUENCE</scope>
    <source>
        <strain evidence="6">CCMP2712</strain>
    </source>
</reference>
<dbReference type="PROSITE" id="PS00936">
    <property type="entry name" value="RIBOSOMAL_L35"/>
    <property type="match status" value="1"/>
</dbReference>